<organism evidence="4">
    <name type="scientific">Caenorhabditis brenneri</name>
    <name type="common">Nematode worm</name>
    <dbReference type="NCBI Taxonomy" id="135651"/>
    <lineage>
        <taxon>Eukaryota</taxon>
        <taxon>Metazoa</taxon>
        <taxon>Ecdysozoa</taxon>
        <taxon>Nematoda</taxon>
        <taxon>Chromadorea</taxon>
        <taxon>Rhabditida</taxon>
        <taxon>Rhabditina</taxon>
        <taxon>Rhabditomorpha</taxon>
        <taxon>Rhabditoidea</taxon>
        <taxon>Rhabditidae</taxon>
        <taxon>Peloderinae</taxon>
        <taxon>Caenorhabditis</taxon>
    </lineage>
</organism>
<evidence type="ECO:0000256" key="1">
    <source>
        <dbReference type="SAM" id="MobiDB-lite"/>
    </source>
</evidence>
<protein>
    <submittedName>
        <fullName evidence="3">Uncharacterized protein</fullName>
    </submittedName>
</protein>
<evidence type="ECO:0000256" key="2">
    <source>
        <dbReference type="SAM" id="SignalP"/>
    </source>
</evidence>
<feature type="region of interest" description="Disordered" evidence="1">
    <location>
        <begin position="87"/>
        <end position="109"/>
    </location>
</feature>
<sequence>MNLLLTSVFVSLAVVTVLGQSVTENPLAMDDGKLIGHFPSSPNPVELFHITDSSKSIKHQYLPRSFTYKWTVSPHRRTFSPLKLVASKKPHSRGTNAPSKVTRNELSHHGGVTFPPGAFTYKITFPPLGKRTFAPIETKKNGPTPQTDIYSWAPIKSVPVTKKTI</sequence>
<keyword evidence="4" id="KW-1185">Reference proteome</keyword>
<dbReference type="AlphaFoldDB" id="G0P8I5"/>
<name>G0P8I5_CAEBE</name>
<dbReference type="EMBL" id="GL380134">
    <property type="protein sequence ID" value="EGT47752.1"/>
    <property type="molecule type" value="Genomic_DNA"/>
</dbReference>
<reference evidence="4" key="1">
    <citation type="submission" date="2011-07" db="EMBL/GenBank/DDBJ databases">
        <authorList>
            <consortium name="Caenorhabditis brenneri Sequencing and Analysis Consortium"/>
            <person name="Wilson R.K."/>
        </authorList>
    </citation>
    <scope>NUCLEOTIDE SEQUENCE [LARGE SCALE GENOMIC DNA]</scope>
    <source>
        <strain evidence="4">PB2801</strain>
    </source>
</reference>
<dbReference type="eggNOG" id="ENOG502TJ27">
    <property type="taxonomic scope" value="Eukaryota"/>
</dbReference>
<gene>
    <name evidence="3" type="ORF">CAEBREN_18978</name>
</gene>
<keyword evidence="2" id="KW-0732">Signal</keyword>
<proteinExistence type="predicted"/>
<dbReference type="OMA" id="FHISDAP"/>
<dbReference type="InParanoid" id="G0P8I5"/>
<evidence type="ECO:0000313" key="4">
    <source>
        <dbReference type="Proteomes" id="UP000008068"/>
    </source>
</evidence>
<dbReference type="HOGENOM" id="CLU_1612270_0_0_1"/>
<feature type="signal peptide" evidence="2">
    <location>
        <begin position="1"/>
        <end position="19"/>
    </location>
</feature>
<accession>G0P8I5</accession>
<evidence type="ECO:0000313" key="3">
    <source>
        <dbReference type="EMBL" id="EGT47752.1"/>
    </source>
</evidence>
<dbReference type="Proteomes" id="UP000008068">
    <property type="component" value="Unassembled WGS sequence"/>
</dbReference>
<dbReference type="OrthoDB" id="5880355at2759"/>
<feature type="chain" id="PRO_5003405983" evidence="2">
    <location>
        <begin position="20"/>
        <end position="165"/>
    </location>
</feature>